<accession>A0A927C2W3</accession>
<dbReference type="AlphaFoldDB" id="A0A927C2W3"/>
<gene>
    <name evidence="7" type="ORF">IB286_15025</name>
</gene>
<evidence type="ECO:0000256" key="4">
    <source>
        <dbReference type="PROSITE-ProRule" id="PRU01248"/>
    </source>
</evidence>
<feature type="domain" description="Tyr recombinase" evidence="5">
    <location>
        <begin position="99"/>
        <end position="309"/>
    </location>
</feature>
<dbReference type="PROSITE" id="PS51898">
    <property type="entry name" value="TYR_RECOMBINASE"/>
    <property type="match status" value="1"/>
</dbReference>
<dbReference type="GO" id="GO:0006310">
    <property type="term" value="P:DNA recombination"/>
    <property type="evidence" value="ECO:0007669"/>
    <property type="project" value="UniProtKB-KW"/>
</dbReference>
<evidence type="ECO:0000256" key="2">
    <source>
        <dbReference type="ARBA" id="ARBA00023125"/>
    </source>
</evidence>
<name>A0A927C2W3_9GAMM</name>
<keyword evidence="1" id="KW-0229">DNA integration</keyword>
<dbReference type="PANTHER" id="PTHR34605:SF4">
    <property type="entry name" value="DNA ADENINE METHYLTRANSFERASE"/>
    <property type="match status" value="1"/>
</dbReference>
<proteinExistence type="predicted"/>
<dbReference type="InterPro" id="IPR002104">
    <property type="entry name" value="Integrase_catalytic"/>
</dbReference>
<dbReference type="Proteomes" id="UP000610558">
    <property type="component" value="Unassembled WGS sequence"/>
</dbReference>
<dbReference type="CDD" id="cd00799">
    <property type="entry name" value="INT_Cre_C"/>
    <property type="match status" value="1"/>
</dbReference>
<dbReference type="InterPro" id="IPR011010">
    <property type="entry name" value="DNA_brk_join_enz"/>
</dbReference>
<dbReference type="InterPro" id="IPR044068">
    <property type="entry name" value="CB"/>
</dbReference>
<keyword evidence="3" id="KW-0233">DNA recombination</keyword>
<dbReference type="GO" id="GO:0003677">
    <property type="term" value="F:DNA binding"/>
    <property type="evidence" value="ECO:0007669"/>
    <property type="project" value="UniProtKB-UniRule"/>
</dbReference>
<dbReference type="Gene3D" id="1.10.150.130">
    <property type="match status" value="1"/>
</dbReference>
<dbReference type="PANTHER" id="PTHR34605">
    <property type="entry name" value="PHAGE_INTEGRASE DOMAIN-CONTAINING PROTEIN"/>
    <property type="match status" value="1"/>
</dbReference>
<evidence type="ECO:0000259" key="5">
    <source>
        <dbReference type="PROSITE" id="PS51898"/>
    </source>
</evidence>
<evidence type="ECO:0000256" key="1">
    <source>
        <dbReference type="ARBA" id="ARBA00022908"/>
    </source>
</evidence>
<comment type="caution">
    <text evidence="7">The sequence shown here is derived from an EMBL/GenBank/DDBJ whole genome shotgun (WGS) entry which is preliminary data.</text>
</comment>
<sequence length="418" mass="47073">MVDVNEYIRAATRENTRKSYRAAIEHYEDAWGGFLPATADSIASYLAHYAPTLAISTLKQRLAALAAWHNEQGFPDPTKAPHVKKVLKGIGELHPFREKQAKPLQIEQLQAIDGWITEHLSQTDTRSVNSLKLLRDRALILLGFWRAFRGDELTRIRVENVSVIPGVGMEIFIPRSKTDRLSHGRTYRAPALQLLCPVTAFTDWMSAAQLTKGPAFPAINQWGHSAEQAIHPASVIAIIKAYCHQVDLPNADEFSSHSLRRGFATWATANSWDTKTLMEYVGWKDVQSAMRYIEGADPFSQQRIQQALPQAITQAKQDSDLPKDTALEISLCLEPYSKHSHGTGKARSLIERHCLLPRAMEKLDAEGTRYRITISSDDCDALDEALDELLHHMHQIASDNQCMLEATIRDPHIDRVWD</sequence>
<dbReference type="SUPFAM" id="SSF47823">
    <property type="entry name" value="lambda integrase-like, N-terminal domain"/>
    <property type="match status" value="1"/>
</dbReference>
<dbReference type="InterPro" id="IPR010998">
    <property type="entry name" value="Integrase_recombinase_N"/>
</dbReference>
<evidence type="ECO:0000313" key="8">
    <source>
        <dbReference type="Proteomes" id="UP000610558"/>
    </source>
</evidence>
<evidence type="ECO:0000259" key="6">
    <source>
        <dbReference type="PROSITE" id="PS51900"/>
    </source>
</evidence>
<dbReference type="Pfam" id="PF00589">
    <property type="entry name" value="Phage_integrase"/>
    <property type="match status" value="1"/>
</dbReference>
<evidence type="ECO:0000256" key="3">
    <source>
        <dbReference type="ARBA" id="ARBA00023172"/>
    </source>
</evidence>
<dbReference type="InterPro" id="IPR013762">
    <property type="entry name" value="Integrase-like_cat_sf"/>
</dbReference>
<dbReference type="EMBL" id="JACXLD010000024">
    <property type="protein sequence ID" value="MBD2860308.1"/>
    <property type="molecule type" value="Genomic_DNA"/>
</dbReference>
<dbReference type="GO" id="GO:0015074">
    <property type="term" value="P:DNA integration"/>
    <property type="evidence" value="ECO:0007669"/>
    <property type="project" value="UniProtKB-KW"/>
</dbReference>
<dbReference type="PROSITE" id="PS51900">
    <property type="entry name" value="CB"/>
    <property type="match status" value="1"/>
</dbReference>
<dbReference type="Gene3D" id="1.10.443.10">
    <property type="entry name" value="Intergrase catalytic core"/>
    <property type="match status" value="1"/>
</dbReference>
<keyword evidence="2 4" id="KW-0238">DNA-binding</keyword>
<dbReference type="InterPro" id="IPR052925">
    <property type="entry name" value="Phage_Integrase-like_Recomb"/>
</dbReference>
<reference evidence="7" key="1">
    <citation type="submission" date="2020-09" db="EMBL/GenBank/DDBJ databases">
        <authorList>
            <person name="Yoon J.-W."/>
        </authorList>
    </citation>
    <scope>NUCLEOTIDE SEQUENCE</scope>
    <source>
        <strain evidence="7">KMU-158</strain>
    </source>
</reference>
<keyword evidence="8" id="KW-1185">Reference proteome</keyword>
<evidence type="ECO:0000313" key="7">
    <source>
        <dbReference type="EMBL" id="MBD2860308.1"/>
    </source>
</evidence>
<dbReference type="RefSeq" id="WP_190766952.1">
    <property type="nucleotide sequence ID" value="NZ_JACXLD010000024.1"/>
</dbReference>
<feature type="domain" description="Core-binding (CB)" evidence="6">
    <location>
        <begin position="1"/>
        <end position="73"/>
    </location>
</feature>
<protein>
    <submittedName>
        <fullName evidence="7">Site-specific integrase</fullName>
    </submittedName>
</protein>
<organism evidence="7 8">
    <name type="scientific">Spongiibacter pelagi</name>
    <dbReference type="NCBI Taxonomy" id="2760804"/>
    <lineage>
        <taxon>Bacteria</taxon>
        <taxon>Pseudomonadati</taxon>
        <taxon>Pseudomonadota</taxon>
        <taxon>Gammaproteobacteria</taxon>
        <taxon>Cellvibrionales</taxon>
        <taxon>Spongiibacteraceae</taxon>
        <taxon>Spongiibacter</taxon>
    </lineage>
</organism>
<dbReference type="SUPFAM" id="SSF56349">
    <property type="entry name" value="DNA breaking-rejoining enzymes"/>
    <property type="match status" value="1"/>
</dbReference>